<evidence type="ECO:0000313" key="11">
    <source>
        <dbReference type="EMBL" id="EQD89986.1"/>
    </source>
</evidence>
<keyword evidence="6 10" id="KW-1133">Transmembrane helix</keyword>
<dbReference type="GO" id="GO:0016020">
    <property type="term" value="C:membrane"/>
    <property type="evidence" value="ECO:0007669"/>
    <property type="project" value="UniProtKB-SubCell"/>
</dbReference>
<evidence type="ECO:0000256" key="8">
    <source>
        <dbReference type="ARBA" id="ARBA00023136"/>
    </source>
</evidence>
<evidence type="ECO:0000256" key="2">
    <source>
        <dbReference type="ARBA" id="ARBA00005751"/>
    </source>
</evidence>
<comment type="subcellular location">
    <subcellularLocation>
        <location evidence="1">Membrane</location>
        <topology evidence="1">Multi-pass membrane protein</topology>
    </subcellularLocation>
</comment>
<protein>
    <submittedName>
        <fullName evidence="11">SecY translocase family protein</fullName>
    </submittedName>
</protein>
<dbReference type="InterPro" id="IPR002208">
    <property type="entry name" value="SecY/SEC61-alpha"/>
</dbReference>
<evidence type="ECO:0000256" key="9">
    <source>
        <dbReference type="RuleBase" id="RU004349"/>
    </source>
</evidence>
<reference evidence="11 12" key="1">
    <citation type="journal article" date="2013" name="Genome Announc.">
        <title>Genome Sequences of Three hpAfrica2 Strains of Helicobacter pylori.</title>
        <authorList>
            <person name="Duncan S.S."/>
            <person name="Bertoli M.T."/>
            <person name="Kersulyte D."/>
            <person name="Valk P.L."/>
            <person name="Tamma S."/>
            <person name="Segal I."/>
            <person name="McClain M.S."/>
            <person name="Cover T.L."/>
            <person name="Berg D.E."/>
        </authorList>
    </citation>
    <scope>NUCLEOTIDE SEQUENCE [LARGE SCALE GENOMIC DNA]</scope>
    <source>
        <strain evidence="11 12">SouthAfrica50</strain>
    </source>
</reference>
<organism evidence="11 12">
    <name type="scientific">Helicobacter pylori SouthAfrica50</name>
    <dbReference type="NCBI Taxonomy" id="1352357"/>
    <lineage>
        <taxon>Bacteria</taxon>
        <taxon>Pseudomonadati</taxon>
        <taxon>Campylobacterota</taxon>
        <taxon>Epsilonproteobacteria</taxon>
        <taxon>Campylobacterales</taxon>
        <taxon>Helicobacteraceae</taxon>
        <taxon>Helicobacter</taxon>
    </lineage>
</organism>
<dbReference type="SUPFAM" id="SSF103491">
    <property type="entry name" value="Preprotein translocase SecY subunit"/>
    <property type="match status" value="1"/>
</dbReference>
<dbReference type="GO" id="GO:0015031">
    <property type="term" value="P:protein transport"/>
    <property type="evidence" value="ECO:0007669"/>
    <property type="project" value="UniProtKB-KW"/>
</dbReference>
<comment type="similarity">
    <text evidence="2 9">Belongs to the SecY/SEC61-alpha family.</text>
</comment>
<keyword evidence="8 10" id="KW-0472">Membrane</keyword>
<evidence type="ECO:0000256" key="6">
    <source>
        <dbReference type="ARBA" id="ARBA00022989"/>
    </source>
</evidence>
<dbReference type="PANTHER" id="PTHR10906">
    <property type="entry name" value="SECY/SEC61-ALPHA FAMILY MEMBER"/>
    <property type="match status" value="1"/>
</dbReference>
<sequence>MNKAIASKILITLGFLFLYRVLAYIPIPGVDLAAIKAFFDSNSNNALGLFNMFSGNAVSRLSIISLGIMPYITSSIIMELLSATFPNLAKNEKRARRHAKIHANRALFDYFNHLDPSGERFSGVKEH</sequence>
<name>T2SB81_HELPX</name>
<dbReference type="EMBL" id="AVNI01000001">
    <property type="protein sequence ID" value="EQD89986.1"/>
    <property type="molecule type" value="Genomic_DNA"/>
</dbReference>
<comment type="caution">
    <text evidence="11">The sequence shown here is derived from an EMBL/GenBank/DDBJ whole genome shotgun (WGS) entry which is preliminary data.</text>
</comment>
<feature type="transmembrane region" description="Helical" evidence="10">
    <location>
        <begin position="68"/>
        <end position="89"/>
    </location>
</feature>
<dbReference type="PRINTS" id="PR00303">
    <property type="entry name" value="SECYTRNLCASE"/>
</dbReference>
<evidence type="ECO:0000256" key="10">
    <source>
        <dbReference type="SAM" id="Phobius"/>
    </source>
</evidence>
<evidence type="ECO:0000256" key="7">
    <source>
        <dbReference type="ARBA" id="ARBA00023010"/>
    </source>
</evidence>
<dbReference type="InterPro" id="IPR023201">
    <property type="entry name" value="SecY_dom_sf"/>
</dbReference>
<evidence type="ECO:0000313" key="12">
    <source>
        <dbReference type="Proteomes" id="UP000015816"/>
    </source>
</evidence>
<dbReference type="Gene3D" id="1.10.3370.10">
    <property type="entry name" value="SecY subunit domain"/>
    <property type="match status" value="1"/>
</dbReference>
<dbReference type="PATRIC" id="fig|1352357.3.peg.377"/>
<evidence type="ECO:0000256" key="1">
    <source>
        <dbReference type="ARBA" id="ARBA00004141"/>
    </source>
</evidence>
<proteinExistence type="inferred from homology"/>
<evidence type="ECO:0000256" key="3">
    <source>
        <dbReference type="ARBA" id="ARBA00022448"/>
    </source>
</evidence>
<dbReference type="InterPro" id="IPR030659">
    <property type="entry name" value="SecY_CS"/>
</dbReference>
<gene>
    <name evidence="11" type="ORF">HPSA50_0382</name>
</gene>
<keyword evidence="4 10" id="KW-0812">Transmembrane</keyword>
<keyword evidence="7" id="KW-0811">Translocation</keyword>
<accession>T2SB81</accession>
<dbReference type="AlphaFoldDB" id="T2SB81"/>
<dbReference type="Pfam" id="PF00344">
    <property type="entry name" value="SecY"/>
    <property type="match status" value="1"/>
</dbReference>
<keyword evidence="5" id="KW-0653">Protein transport</keyword>
<dbReference type="PROSITE" id="PS00755">
    <property type="entry name" value="SECY_1"/>
    <property type="match status" value="1"/>
</dbReference>
<dbReference type="Proteomes" id="UP000015816">
    <property type="component" value="Unassembled WGS sequence"/>
</dbReference>
<evidence type="ECO:0000256" key="4">
    <source>
        <dbReference type="ARBA" id="ARBA00022692"/>
    </source>
</evidence>
<evidence type="ECO:0000256" key="5">
    <source>
        <dbReference type="ARBA" id="ARBA00022927"/>
    </source>
</evidence>
<keyword evidence="3" id="KW-0813">Transport</keyword>